<accession>A0ABP8UP70</accession>
<gene>
    <name evidence="1" type="ORF">GCM10023196_072300</name>
</gene>
<dbReference type="Proteomes" id="UP001501442">
    <property type="component" value="Unassembled WGS sequence"/>
</dbReference>
<name>A0ABP8UP70_9ACTN</name>
<reference evidence="2" key="1">
    <citation type="journal article" date="2019" name="Int. J. Syst. Evol. Microbiol.">
        <title>The Global Catalogue of Microorganisms (GCM) 10K type strain sequencing project: providing services to taxonomists for standard genome sequencing and annotation.</title>
        <authorList>
            <consortium name="The Broad Institute Genomics Platform"/>
            <consortium name="The Broad Institute Genome Sequencing Center for Infectious Disease"/>
            <person name="Wu L."/>
            <person name="Ma J."/>
        </authorList>
    </citation>
    <scope>NUCLEOTIDE SEQUENCE [LARGE SCALE GENOMIC DNA]</scope>
    <source>
        <strain evidence="2">JCM 17939</strain>
    </source>
</reference>
<sequence>MDPKSVSIVRHCSTRPMALVVTVHPAKAVAWFERCVMANISVTVANAASSSPGETGVLRLRVGVMGSLSPVGFATFTDPVTEMRTPRMPLYCAK</sequence>
<proteinExistence type="predicted"/>
<evidence type="ECO:0000313" key="2">
    <source>
        <dbReference type="Proteomes" id="UP001501442"/>
    </source>
</evidence>
<comment type="caution">
    <text evidence="1">The sequence shown here is derived from an EMBL/GenBank/DDBJ whole genome shotgun (WGS) entry which is preliminary data.</text>
</comment>
<dbReference type="EMBL" id="BAABHK010000012">
    <property type="protein sequence ID" value="GAA4633704.1"/>
    <property type="molecule type" value="Genomic_DNA"/>
</dbReference>
<evidence type="ECO:0000313" key="1">
    <source>
        <dbReference type="EMBL" id="GAA4633704.1"/>
    </source>
</evidence>
<protein>
    <submittedName>
        <fullName evidence="1">Uncharacterized protein</fullName>
    </submittedName>
</protein>
<organism evidence="1 2">
    <name type="scientific">Actinoallomurus vinaceus</name>
    <dbReference type="NCBI Taxonomy" id="1080074"/>
    <lineage>
        <taxon>Bacteria</taxon>
        <taxon>Bacillati</taxon>
        <taxon>Actinomycetota</taxon>
        <taxon>Actinomycetes</taxon>
        <taxon>Streptosporangiales</taxon>
        <taxon>Thermomonosporaceae</taxon>
        <taxon>Actinoallomurus</taxon>
    </lineage>
</organism>
<keyword evidence="2" id="KW-1185">Reference proteome</keyword>